<comment type="similarity">
    <text evidence="1 11">Belongs to the thymidine kinase family.</text>
</comment>
<dbReference type="PANTHER" id="PTHR11441">
    <property type="entry name" value="THYMIDINE KINASE"/>
    <property type="match status" value="1"/>
</dbReference>
<keyword evidence="5 10" id="KW-0547">Nucleotide-binding</keyword>
<comment type="catalytic activity">
    <reaction evidence="10">
        <text>thymidine + ATP = dTMP + ADP + H(+)</text>
        <dbReference type="Rhea" id="RHEA:19129"/>
        <dbReference type="ChEBI" id="CHEBI:15378"/>
        <dbReference type="ChEBI" id="CHEBI:17748"/>
        <dbReference type="ChEBI" id="CHEBI:30616"/>
        <dbReference type="ChEBI" id="CHEBI:63528"/>
        <dbReference type="ChEBI" id="CHEBI:456216"/>
        <dbReference type="EC" id="2.7.1.21"/>
    </reaction>
</comment>
<dbReference type="GO" id="GO:0004797">
    <property type="term" value="F:thymidine kinase activity"/>
    <property type="evidence" value="ECO:0007669"/>
    <property type="project" value="UniProtKB-EC"/>
</dbReference>
<evidence type="ECO:0000256" key="1">
    <source>
        <dbReference type="ARBA" id="ARBA00007587"/>
    </source>
</evidence>
<reference evidence="12" key="2">
    <citation type="submission" date="2011-11" db="EMBL/GenBank/DDBJ databases">
        <authorList>
            <person name="Barker E."/>
        </authorList>
    </citation>
    <scope>NUCLEOTIDE SEQUENCE</scope>
    <source>
        <strain evidence="12">Birmingham 1</strain>
    </source>
</reference>
<dbReference type="SUPFAM" id="SSF57716">
    <property type="entry name" value="Glucocorticoid receptor-like (DNA-binding domain)"/>
    <property type="match status" value="1"/>
</dbReference>
<evidence type="ECO:0000256" key="5">
    <source>
        <dbReference type="ARBA" id="ARBA00022741"/>
    </source>
</evidence>
<dbReference type="Pfam" id="PF00265">
    <property type="entry name" value="TK"/>
    <property type="match status" value="1"/>
</dbReference>
<evidence type="ECO:0000256" key="9">
    <source>
        <dbReference type="PIRSR" id="PIRSR035805-2"/>
    </source>
</evidence>
<evidence type="ECO:0000256" key="11">
    <source>
        <dbReference type="RuleBase" id="RU004165"/>
    </source>
</evidence>
<dbReference type="InterPro" id="IPR001267">
    <property type="entry name" value="Thymidine_kinase"/>
</dbReference>
<protein>
    <recommendedName>
        <fullName evidence="2 10">Thymidine kinase</fullName>
        <ecNumber evidence="2 10">2.7.1.21</ecNumber>
    </recommendedName>
</protein>
<dbReference type="Gene3D" id="3.30.60.20">
    <property type="match status" value="1"/>
</dbReference>
<feature type="binding site" evidence="9">
    <location>
        <position position="179"/>
    </location>
    <ligand>
        <name>substrate</name>
    </ligand>
</feature>
<dbReference type="RefSeq" id="WP_015511416.1">
    <property type="nucleotide sequence ID" value="NC_021007.1"/>
</dbReference>
<dbReference type="KEGG" id="mhb:MHM_00330"/>
<evidence type="ECO:0000313" key="12">
    <source>
        <dbReference type="EMBL" id="CCE66551.1"/>
    </source>
</evidence>
<reference evidence="12" key="1">
    <citation type="submission" date="2011-11" db="EMBL/GenBank/DDBJ databases">
        <title>Complete genome sequence of Candidatus Mycoplasma haemominutum.</title>
        <authorList>
            <person name="Barker E.N."/>
            <person name="Darby A.C."/>
            <person name="Helps C.R."/>
            <person name="Peters I.R."/>
            <person name="Hughes M.A."/>
            <person name="Radford A.D."/>
            <person name="Novacco M."/>
            <person name="Boretti F."/>
            <person name="Hofmann-Lehmann R."/>
            <person name="Tasker S."/>
        </authorList>
    </citation>
    <scope>NUCLEOTIDE SEQUENCE</scope>
    <source>
        <strain evidence="12">Birmingham 1</strain>
    </source>
</reference>
<dbReference type="AlphaFoldDB" id="G8C2K3"/>
<keyword evidence="7 10" id="KW-0067">ATP-binding</keyword>
<dbReference type="GO" id="GO:0005524">
    <property type="term" value="F:ATP binding"/>
    <property type="evidence" value="ECO:0007669"/>
    <property type="project" value="UniProtKB-KW"/>
</dbReference>
<dbReference type="InterPro" id="IPR027417">
    <property type="entry name" value="P-loop_NTPase"/>
</dbReference>
<gene>
    <name evidence="12" type="primary">tdk</name>
    <name evidence="12" type="ORF">MHM_00330</name>
</gene>
<name>G8C2K3_9MOLU</name>
<dbReference type="EMBL" id="HE613254">
    <property type="protein sequence ID" value="CCE66551.1"/>
    <property type="molecule type" value="Genomic_DNA"/>
</dbReference>
<dbReference type="PIRSF" id="PIRSF035805">
    <property type="entry name" value="TK_cell"/>
    <property type="match status" value="1"/>
</dbReference>
<feature type="binding site" evidence="9">
    <location>
        <begin position="172"/>
        <end position="175"/>
    </location>
    <ligand>
        <name>substrate</name>
    </ligand>
</feature>
<keyword evidence="6 10" id="KW-0418">Kinase</keyword>
<dbReference type="EC" id="2.7.1.21" evidence="2 10"/>
<dbReference type="OrthoDB" id="9781579at2"/>
<evidence type="ECO:0000256" key="8">
    <source>
        <dbReference type="PIRSR" id="PIRSR035805-1"/>
    </source>
</evidence>
<dbReference type="PATRIC" id="fig|1116213.3.peg.32"/>
<keyword evidence="3 10" id="KW-0237">DNA synthesis</keyword>
<dbReference type="Gene3D" id="3.40.50.300">
    <property type="entry name" value="P-loop containing nucleotide triphosphate hydrolases"/>
    <property type="match status" value="1"/>
</dbReference>
<dbReference type="GO" id="GO:0046104">
    <property type="term" value="P:thymidine metabolic process"/>
    <property type="evidence" value="ECO:0007669"/>
    <property type="project" value="TreeGrafter"/>
</dbReference>
<evidence type="ECO:0000256" key="7">
    <source>
        <dbReference type="ARBA" id="ARBA00022840"/>
    </source>
</evidence>
<dbReference type="GO" id="GO:0005829">
    <property type="term" value="C:cytosol"/>
    <property type="evidence" value="ECO:0007669"/>
    <property type="project" value="TreeGrafter"/>
</dbReference>
<evidence type="ECO:0000256" key="3">
    <source>
        <dbReference type="ARBA" id="ARBA00022634"/>
    </source>
</evidence>
<accession>G8C2K3</accession>
<dbReference type="InterPro" id="IPR020633">
    <property type="entry name" value="Thymidine_kinase_CS"/>
</dbReference>
<dbReference type="HOGENOM" id="CLU_064400_3_0_14"/>
<feature type="active site" description="Proton acceptor" evidence="8">
    <location>
        <position position="92"/>
    </location>
</feature>
<dbReference type="PROSITE" id="PS00603">
    <property type="entry name" value="TK_CELLULAR_TYPE"/>
    <property type="match status" value="1"/>
</dbReference>
<organism evidence="12">
    <name type="scientific">Candidatus Mycoplasma haematominutum 'Birmingham 1'</name>
    <dbReference type="NCBI Taxonomy" id="1116213"/>
    <lineage>
        <taxon>Bacteria</taxon>
        <taxon>Bacillati</taxon>
        <taxon>Mycoplasmatota</taxon>
        <taxon>Mollicutes</taxon>
        <taxon>Mycoplasmataceae</taxon>
        <taxon>Mycoplasma</taxon>
    </lineage>
</organism>
<dbReference type="GO" id="GO:0071897">
    <property type="term" value="P:DNA biosynthetic process"/>
    <property type="evidence" value="ECO:0007669"/>
    <property type="project" value="UniProtKB-KW"/>
</dbReference>
<evidence type="ECO:0000256" key="2">
    <source>
        <dbReference type="ARBA" id="ARBA00012118"/>
    </source>
</evidence>
<evidence type="ECO:0000256" key="6">
    <source>
        <dbReference type="ARBA" id="ARBA00022777"/>
    </source>
</evidence>
<dbReference type="PANTHER" id="PTHR11441:SF0">
    <property type="entry name" value="THYMIDINE KINASE, CYTOSOLIC"/>
    <property type="match status" value="1"/>
</dbReference>
<sequence>MNSSSAILTVICGPMKSGKSKELFSIIDRLNYQKIKYIIFKPKIDSRNENTISSRYYSQSNEAIIIDEQNPQEILNYIPENSLEPLTTLIDEAHFFSSELISVVKSLLSKEVNVIISGLDLDANMKTFGPMGDLLALSNKIKKLNSVCERCYNVANFSALKDSQQSFEKDNILVGNEQYIVLCRNCYLRHTQKC</sequence>
<keyword evidence="4 10" id="KW-0808">Transferase</keyword>
<evidence type="ECO:0000256" key="10">
    <source>
        <dbReference type="RuleBase" id="RU000544"/>
    </source>
</evidence>
<evidence type="ECO:0000256" key="4">
    <source>
        <dbReference type="ARBA" id="ARBA00022679"/>
    </source>
</evidence>
<proteinExistence type="inferred from homology"/>
<dbReference type="SUPFAM" id="SSF52540">
    <property type="entry name" value="P-loop containing nucleoside triphosphate hydrolases"/>
    <property type="match status" value="1"/>
</dbReference>